<proteinExistence type="predicted"/>
<keyword evidence="2" id="KW-1185">Reference proteome</keyword>
<dbReference type="NCBIfam" id="TIGR04223">
    <property type="entry name" value="quorum_AgrD"/>
    <property type="match status" value="1"/>
</dbReference>
<reference evidence="1 2" key="1">
    <citation type="submission" date="2018-11" db="EMBL/GenBank/DDBJ databases">
        <title>Genome sequence of strain 7197.</title>
        <authorList>
            <person name="Gao J."/>
            <person name="Sun J."/>
        </authorList>
    </citation>
    <scope>NUCLEOTIDE SEQUENCE [LARGE SCALE GENOMIC DNA]</scope>
    <source>
        <strain evidence="1 2">7197</strain>
    </source>
</reference>
<protein>
    <submittedName>
        <fullName evidence="1">Cyclic lactone autoinducer peptide</fullName>
    </submittedName>
</protein>
<gene>
    <name evidence="1" type="ORF">EH198_00710</name>
</gene>
<name>A0A3N9PCM3_9BACL</name>
<evidence type="ECO:0000313" key="1">
    <source>
        <dbReference type="EMBL" id="RQW12987.1"/>
    </source>
</evidence>
<comment type="caution">
    <text evidence="1">The sequence shown here is derived from an EMBL/GenBank/DDBJ whole genome shotgun (WGS) entry which is preliminary data.</text>
</comment>
<dbReference type="InterPro" id="IPR009229">
    <property type="entry name" value="AgrD"/>
</dbReference>
<dbReference type="Proteomes" id="UP000282529">
    <property type="component" value="Unassembled WGS sequence"/>
</dbReference>
<sequence length="47" mass="5225">MRKIVKGMKHRAMLQVAALLSFVAVTTVDTASAWYVYSGDVPEELLK</sequence>
<organism evidence="1 2">
    <name type="scientific">Paenibacillus rhizophilus</name>
    <dbReference type="NCBI Taxonomy" id="1850366"/>
    <lineage>
        <taxon>Bacteria</taxon>
        <taxon>Bacillati</taxon>
        <taxon>Bacillota</taxon>
        <taxon>Bacilli</taxon>
        <taxon>Bacillales</taxon>
        <taxon>Paenibacillaceae</taxon>
        <taxon>Paenibacillus</taxon>
    </lineage>
</organism>
<dbReference type="AlphaFoldDB" id="A0A3N9PCM3"/>
<accession>A0A3N9PCM3</accession>
<dbReference type="RefSeq" id="WP_124693643.1">
    <property type="nucleotide sequence ID" value="NZ_JBHUFE010000016.1"/>
</dbReference>
<dbReference type="EMBL" id="RQPI01000001">
    <property type="protein sequence ID" value="RQW12987.1"/>
    <property type="molecule type" value="Genomic_DNA"/>
</dbReference>
<dbReference type="OrthoDB" id="2664647at2"/>
<evidence type="ECO:0000313" key="2">
    <source>
        <dbReference type="Proteomes" id="UP000282529"/>
    </source>
</evidence>